<dbReference type="InterPro" id="IPR000182">
    <property type="entry name" value="GNAT_dom"/>
</dbReference>
<gene>
    <name evidence="2" type="ORF">ETU37_21340</name>
</gene>
<protein>
    <submittedName>
        <fullName evidence="2">GNAT family N-acetyltransferase</fullName>
    </submittedName>
</protein>
<dbReference type="CDD" id="cd04301">
    <property type="entry name" value="NAT_SF"/>
    <property type="match status" value="1"/>
</dbReference>
<sequence>MTQDDVIGVERLTSEAFHDLDVRTHRPHLPAPAPRSPEKSVNWQIRVRHMLEHDAGGCFVAEDASGLIGASVSLRRELMWILATYVVKPGLQGRGVGRQLLDASLQHGRGCLRGLIAASEDPPAVRRYRMAGFTLHPAMYLMGRVPREALPVVERVRAGSASDIDLMNSVDRQTREAAHGVDHELLTSMYRLVVVDRSTGSGYAYVEPGGGPYLLAATNRRTAADLLWETLAASSPERSVVVGHVTAVNEWAVDVGMAARMDLHTAGYLAMRRMKPPMPYLPSGHFL</sequence>
<dbReference type="Proteomes" id="UP000291189">
    <property type="component" value="Unassembled WGS sequence"/>
</dbReference>
<evidence type="ECO:0000313" key="3">
    <source>
        <dbReference type="Proteomes" id="UP000291189"/>
    </source>
</evidence>
<feature type="domain" description="N-acetyltransferase" evidence="1">
    <location>
        <begin position="1"/>
        <end position="157"/>
    </location>
</feature>
<reference evidence="2 3" key="1">
    <citation type="submission" date="2019-01" db="EMBL/GenBank/DDBJ databases">
        <title>Nocardioides guangzhouensis sp. nov., an actinobacterium isolated from soil.</title>
        <authorList>
            <person name="Fu Y."/>
            <person name="Cai Y."/>
            <person name="Lin Z."/>
            <person name="Chen P."/>
        </authorList>
    </citation>
    <scope>NUCLEOTIDE SEQUENCE [LARGE SCALE GENOMIC DNA]</scope>
    <source>
        <strain evidence="2 3">NBRC 105384</strain>
    </source>
</reference>
<evidence type="ECO:0000259" key="1">
    <source>
        <dbReference type="PROSITE" id="PS51186"/>
    </source>
</evidence>
<dbReference type="OrthoDB" id="3767306at2"/>
<dbReference type="PROSITE" id="PS51186">
    <property type="entry name" value="GNAT"/>
    <property type="match status" value="1"/>
</dbReference>
<keyword evidence="3" id="KW-1185">Reference proteome</keyword>
<dbReference type="Pfam" id="PF00583">
    <property type="entry name" value="Acetyltransf_1"/>
    <property type="match status" value="1"/>
</dbReference>
<keyword evidence="2" id="KW-0808">Transferase</keyword>
<dbReference type="InterPro" id="IPR016181">
    <property type="entry name" value="Acyl_CoA_acyltransferase"/>
</dbReference>
<proteinExistence type="predicted"/>
<accession>A0A4Q5IXY4</accession>
<name>A0A4Q5IXY4_9ACTN</name>
<dbReference type="EMBL" id="SDPU01000035">
    <property type="protein sequence ID" value="RYU09765.1"/>
    <property type="molecule type" value="Genomic_DNA"/>
</dbReference>
<organism evidence="2 3">
    <name type="scientific">Nocardioides iriomotensis</name>
    <dbReference type="NCBI Taxonomy" id="715784"/>
    <lineage>
        <taxon>Bacteria</taxon>
        <taxon>Bacillati</taxon>
        <taxon>Actinomycetota</taxon>
        <taxon>Actinomycetes</taxon>
        <taxon>Propionibacteriales</taxon>
        <taxon>Nocardioidaceae</taxon>
        <taxon>Nocardioides</taxon>
    </lineage>
</organism>
<comment type="caution">
    <text evidence="2">The sequence shown here is derived from an EMBL/GenBank/DDBJ whole genome shotgun (WGS) entry which is preliminary data.</text>
</comment>
<dbReference type="AlphaFoldDB" id="A0A4Q5IXY4"/>
<evidence type="ECO:0000313" key="2">
    <source>
        <dbReference type="EMBL" id="RYU09765.1"/>
    </source>
</evidence>
<dbReference type="SUPFAM" id="SSF55729">
    <property type="entry name" value="Acyl-CoA N-acyltransferases (Nat)"/>
    <property type="match status" value="1"/>
</dbReference>
<dbReference type="Gene3D" id="3.40.630.30">
    <property type="match status" value="1"/>
</dbReference>
<dbReference type="GO" id="GO:0016747">
    <property type="term" value="F:acyltransferase activity, transferring groups other than amino-acyl groups"/>
    <property type="evidence" value="ECO:0007669"/>
    <property type="project" value="InterPro"/>
</dbReference>